<dbReference type="InterPro" id="IPR005588">
    <property type="entry name" value="MucB_RseB"/>
</dbReference>
<protein>
    <submittedName>
        <fullName evidence="7">MucB/RseB C-terminal domain-containing protein</fullName>
    </submittedName>
</protein>
<comment type="similarity">
    <text evidence="2">Belongs to the RseB family.</text>
</comment>
<proteinExistence type="inferred from homology"/>
<dbReference type="Pfam" id="PF03888">
    <property type="entry name" value="MucB_RseB"/>
    <property type="match status" value="1"/>
</dbReference>
<evidence type="ECO:0000259" key="6">
    <source>
        <dbReference type="Pfam" id="PF17188"/>
    </source>
</evidence>
<evidence type="ECO:0000256" key="1">
    <source>
        <dbReference type="ARBA" id="ARBA00004418"/>
    </source>
</evidence>
<keyword evidence="4" id="KW-0574">Periplasm</keyword>
<feature type="domain" description="MucB/RseB N-terminal" evidence="5">
    <location>
        <begin position="36"/>
        <end position="193"/>
    </location>
</feature>
<dbReference type="PANTHER" id="PTHR38782">
    <property type="match status" value="1"/>
</dbReference>
<dbReference type="InterPro" id="IPR033434">
    <property type="entry name" value="MucB/RseB_N"/>
</dbReference>
<keyword evidence="3" id="KW-0732">Signal</keyword>
<evidence type="ECO:0000313" key="8">
    <source>
        <dbReference type="Proteomes" id="UP001595840"/>
    </source>
</evidence>
<dbReference type="PIRSF" id="PIRSF005427">
    <property type="entry name" value="RseB"/>
    <property type="match status" value="1"/>
</dbReference>
<feature type="domain" description="MucB/RseB C-terminal" evidence="6">
    <location>
        <begin position="218"/>
        <end position="311"/>
    </location>
</feature>
<dbReference type="Proteomes" id="UP001595840">
    <property type="component" value="Unassembled WGS sequence"/>
</dbReference>
<dbReference type="PANTHER" id="PTHR38782:SF1">
    <property type="entry name" value="SIGMA-E FACTOR REGULATORY PROTEIN RSEB"/>
    <property type="match status" value="1"/>
</dbReference>
<dbReference type="Gene3D" id="3.30.200.100">
    <property type="entry name" value="MucB/RseB, C-terminal domain"/>
    <property type="match status" value="1"/>
</dbReference>
<organism evidence="7 8">
    <name type="scientific">Simiduia curdlanivorans</name>
    <dbReference type="NCBI Taxonomy" id="1492769"/>
    <lineage>
        <taxon>Bacteria</taxon>
        <taxon>Pseudomonadati</taxon>
        <taxon>Pseudomonadota</taxon>
        <taxon>Gammaproteobacteria</taxon>
        <taxon>Cellvibrionales</taxon>
        <taxon>Cellvibrionaceae</taxon>
        <taxon>Simiduia</taxon>
    </lineage>
</organism>
<dbReference type="RefSeq" id="WP_290263191.1">
    <property type="nucleotide sequence ID" value="NZ_JAUFQG010000004.1"/>
</dbReference>
<accession>A0ABV8V7J2</accession>
<dbReference type="Pfam" id="PF17188">
    <property type="entry name" value="MucB_RseB_C"/>
    <property type="match status" value="1"/>
</dbReference>
<evidence type="ECO:0000259" key="5">
    <source>
        <dbReference type="Pfam" id="PF03888"/>
    </source>
</evidence>
<evidence type="ECO:0000256" key="2">
    <source>
        <dbReference type="ARBA" id="ARBA00008150"/>
    </source>
</evidence>
<dbReference type="InterPro" id="IPR038484">
    <property type="entry name" value="MucB/RseB_C_sf"/>
</dbReference>
<evidence type="ECO:0000313" key="7">
    <source>
        <dbReference type="EMBL" id="MFC4363875.1"/>
    </source>
</evidence>
<dbReference type="EMBL" id="JBHSCX010000021">
    <property type="protein sequence ID" value="MFC4363875.1"/>
    <property type="molecule type" value="Genomic_DNA"/>
</dbReference>
<name>A0ABV8V7J2_9GAMM</name>
<gene>
    <name evidence="7" type="ORF">ACFOX3_16275</name>
</gene>
<dbReference type="Gene3D" id="2.50.20.10">
    <property type="entry name" value="Lipoprotein localisation LolA/LolB/LppX"/>
    <property type="match status" value="1"/>
</dbReference>
<evidence type="ECO:0000256" key="4">
    <source>
        <dbReference type="ARBA" id="ARBA00022764"/>
    </source>
</evidence>
<evidence type="ECO:0000256" key="3">
    <source>
        <dbReference type="ARBA" id="ARBA00022729"/>
    </source>
</evidence>
<keyword evidence="8" id="KW-1185">Reference proteome</keyword>
<dbReference type="CDD" id="cd16327">
    <property type="entry name" value="RseB"/>
    <property type="match status" value="1"/>
</dbReference>
<comment type="subcellular location">
    <subcellularLocation>
        <location evidence="1">Periplasm</location>
    </subcellularLocation>
</comment>
<dbReference type="InterPro" id="IPR033436">
    <property type="entry name" value="MucB/RseB_C"/>
</dbReference>
<reference evidence="8" key="1">
    <citation type="journal article" date="2019" name="Int. J. Syst. Evol. Microbiol.">
        <title>The Global Catalogue of Microorganisms (GCM) 10K type strain sequencing project: providing services to taxonomists for standard genome sequencing and annotation.</title>
        <authorList>
            <consortium name="The Broad Institute Genomics Platform"/>
            <consortium name="The Broad Institute Genome Sequencing Center for Infectious Disease"/>
            <person name="Wu L."/>
            <person name="Ma J."/>
        </authorList>
    </citation>
    <scope>NUCLEOTIDE SEQUENCE [LARGE SCALE GENOMIC DNA]</scope>
    <source>
        <strain evidence="8">CECT 8570</strain>
    </source>
</reference>
<comment type="caution">
    <text evidence="7">The sequence shown here is derived from an EMBL/GenBank/DDBJ whole genome shotgun (WGS) entry which is preliminary data.</text>
</comment>
<sequence>MIVRFRKASLLADFIVLVSLCLAPVSVFADASIDGREVLARQSIAMAQASYSGLLTYEHGTHLSTIEINHQVIQGVEHESLIHLSGDAREIRRNTDHNHCPFPGEQLMRGSVPQGVQVTQDIDDFYHISILGFERIAGRQSIVVQVMPRDQHRYGYIVSVDKDSYLALKTLLIGPGAKVIERFQFSKIVIDAAPSLATQNSAGEDGVEGCDLVAAESTALQWIAQWLPPGFVFAGEKRLSEQRLMLKYTDGLSAFSIFIDRLDAPSIVEGRAQRGATVAYLGRLESSRGNYRVTAVGEVPAPTLERVAMSLREKI</sequence>